<comment type="caution">
    <text evidence="5">The sequence shown here is derived from an EMBL/GenBank/DDBJ whole genome shotgun (WGS) entry which is preliminary data.</text>
</comment>
<evidence type="ECO:0000256" key="3">
    <source>
        <dbReference type="SAM" id="SignalP"/>
    </source>
</evidence>
<accession>A0A8J2RGT8</accession>
<feature type="transmembrane region" description="Helical" evidence="2">
    <location>
        <begin position="230"/>
        <end position="249"/>
    </location>
</feature>
<feature type="region of interest" description="Disordered" evidence="1">
    <location>
        <begin position="175"/>
        <end position="220"/>
    </location>
</feature>
<evidence type="ECO:0000256" key="1">
    <source>
        <dbReference type="SAM" id="MobiDB-lite"/>
    </source>
</evidence>
<dbReference type="CDD" id="cd08544">
    <property type="entry name" value="Reeler"/>
    <property type="match status" value="1"/>
</dbReference>
<dbReference type="AlphaFoldDB" id="A0A8J2RGT8"/>
<dbReference type="PROSITE" id="PS51019">
    <property type="entry name" value="REELIN"/>
    <property type="match status" value="1"/>
</dbReference>
<keyword evidence="3" id="KW-0732">Signal</keyword>
<evidence type="ECO:0000256" key="2">
    <source>
        <dbReference type="SAM" id="Phobius"/>
    </source>
</evidence>
<dbReference type="InterPro" id="IPR042307">
    <property type="entry name" value="Reeler_sf"/>
</dbReference>
<feature type="signal peptide" evidence="3">
    <location>
        <begin position="1"/>
        <end position="17"/>
    </location>
</feature>
<organism evidence="5 6">
    <name type="scientific">Daphnia galeata</name>
    <dbReference type="NCBI Taxonomy" id="27404"/>
    <lineage>
        <taxon>Eukaryota</taxon>
        <taxon>Metazoa</taxon>
        <taxon>Ecdysozoa</taxon>
        <taxon>Arthropoda</taxon>
        <taxon>Crustacea</taxon>
        <taxon>Branchiopoda</taxon>
        <taxon>Diplostraca</taxon>
        <taxon>Cladocera</taxon>
        <taxon>Anomopoda</taxon>
        <taxon>Daphniidae</taxon>
        <taxon>Daphnia</taxon>
    </lineage>
</organism>
<dbReference type="PANTHER" id="PTHR45828:SF36">
    <property type="entry name" value="REELIN DOMAIN-CONTAINING PROTEIN"/>
    <property type="match status" value="1"/>
</dbReference>
<dbReference type="EMBL" id="CAKKLH010000035">
    <property type="protein sequence ID" value="CAH0100344.1"/>
    <property type="molecule type" value="Genomic_DNA"/>
</dbReference>
<feature type="compositionally biased region" description="Low complexity" evidence="1">
    <location>
        <begin position="190"/>
        <end position="220"/>
    </location>
</feature>
<dbReference type="Pfam" id="PF02014">
    <property type="entry name" value="Reeler"/>
    <property type="match status" value="1"/>
</dbReference>
<feature type="domain" description="Reelin" evidence="4">
    <location>
        <begin position="26"/>
        <end position="194"/>
    </location>
</feature>
<evidence type="ECO:0000313" key="6">
    <source>
        <dbReference type="Proteomes" id="UP000789390"/>
    </source>
</evidence>
<keyword evidence="2" id="KW-0472">Membrane</keyword>
<keyword evidence="2" id="KW-1133">Transmembrane helix</keyword>
<keyword evidence="6" id="KW-1185">Reference proteome</keyword>
<dbReference type="Gene3D" id="2.60.40.4060">
    <property type="entry name" value="Reeler domain"/>
    <property type="match status" value="1"/>
</dbReference>
<dbReference type="InterPro" id="IPR051237">
    <property type="entry name" value="Ferric-chelate_Red/DefProt"/>
</dbReference>
<evidence type="ECO:0000313" key="5">
    <source>
        <dbReference type="EMBL" id="CAH0100344.1"/>
    </source>
</evidence>
<gene>
    <name evidence="5" type="ORF">DGAL_LOCUS2566</name>
</gene>
<dbReference type="InterPro" id="IPR002861">
    <property type="entry name" value="Reeler_dom"/>
</dbReference>
<evidence type="ECO:0000259" key="4">
    <source>
        <dbReference type="PROSITE" id="PS51019"/>
    </source>
</evidence>
<feature type="chain" id="PRO_5035167886" description="Reelin domain-containing protein" evidence="3">
    <location>
        <begin position="18"/>
        <end position="250"/>
    </location>
</feature>
<dbReference type="PANTHER" id="PTHR45828">
    <property type="entry name" value="CYTOCHROME B561/FERRIC REDUCTASE TRANSMEMBRANE"/>
    <property type="match status" value="1"/>
</dbReference>
<name>A0A8J2RGT8_9CRUS</name>
<dbReference type="GO" id="GO:0016020">
    <property type="term" value="C:membrane"/>
    <property type="evidence" value="ECO:0007669"/>
    <property type="project" value="TreeGrafter"/>
</dbReference>
<dbReference type="Proteomes" id="UP000789390">
    <property type="component" value="Unassembled WGS sequence"/>
</dbReference>
<dbReference type="OrthoDB" id="6418377at2759"/>
<keyword evidence="2" id="KW-0812">Transmembrane</keyword>
<reference evidence="5" key="1">
    <citation type="submission" date="2021-11" db="EMBL/GenBank/DDBJ databases">
        <authorList>
            <person name="Schell T."/>
        </authorList>
    </citation>
    <scope>NUCLEOTIDE SEQUENCE</scope>
    <source>
        <strain evidence="5">M5</strain>
    </source>
</reference>
<protein>
    <recommendedName>
        <fullName evidence="4">Reelin domain-containing protein</fullName>
    </recommendedName>
</protein>
<proteinExistence type="predicted"/>
<sequence length="250" mass="26674">MLLLFLAVGGLFQHCMAVGTYWCVFVSVLEAYANGNLTDACSTMTPVHENAQPSNEPCLYETAPSQTAIVQGGTLTITLRNITNYSFKGYMTMAFDASQPDDAGPIGTFSMPTDGQILSCPNGVNNAISHQDNNSIKRNVQANWTAPVDFVGTVVFKTTFVRGLTAYWVKEPSENVTVNSSTDSTDEDTSTTSTTPITPTTTPTETTTAPPTTTMTTTVPPCGSASSFSFSWITGFILLMMAFSSTTVAV</sequence>